<dbReference type="Proteomes" id="UP001499884">
    <property type="component" value="Unassembled WGS sequence"/>
</dbReference>
<feature type="region of interest" description="Disordered" evidence="1">
    <location>
        <begin position="1"/>
        <end position="21"/>
    </location>
</feature>
<evidence type="ECO:0000256" key="1">
    <source>
        <dbReference type="SAM" id="MobiDB-lite"/>
    </source>
</evidence>
<sequence length="64" mass="6687">MFVRSRAGPVGGATARPGAGRVVQTGSTARCQELLVPAAAARAGWWRATMSGKERISPFMTLSP</sequence>
<accession>A0ABP7EPK9</accession>
<keyword evidence="3" id="KW-1185">Reference proteome</keyword>
<dbReference type="EMBL" id="BAABEP010000007">
    <property type="protein sequence ID" value="GAA3719935.1"/>
    <property type="molecule type" value="Genomic_DNA"/>
</dbReference>
<protein>
    <submittedName>
        <fullName evidence="2">Uncharacterized protein</fullName>
    </submittedName>
</protein>
<organism evidence="2 3">
    <name type="scientific">Streptomyces tremellae</name>
    <dbReference type="NCBI Taxonomy" id="1124239"/>
    <lineage>
        <taxon>Bacteria</taxon>
        <taxon>Bacillati</taxon>
        <taxon>Actinomycetota</taxon>
        <taxon>Actinomycetes</taxon>
        <taxon>Kitasatosporales</taxon>
        <taxon>Streptomycetaceae</taxon>
        <taxon>Streptomyces</taxon>
    </lineage>
</organism>
<comment type="caution">
    <text evidence="2">The sequence shown here is derived from an EMBL/GenBank/DDBJ whole genome shotgun (WGS) entry which is preliminary data.</text>
</comment>
<proteinExistence type="predicted"/>
<evidence type="ECO:0000313" key="2">
    <source>
        <dbReference type="EMBL" id="GAA3719935.1"/>
    </source>
</evidence>
<evidence type="ECO:0000313" key="3">
    <source>
        <dbReference type="Proteomes" id="UP001499884"/>
    </source>
</evidence>
<reference evidence="3" key="1">
    <citation type="journal article" date="2019" name="Int. J. Syst. Evol. Microbiol.">
        <title>The Global Catalogue of Microorganisms (GCM) 10K type strain sequencing project: providing services to taxonomists for standard genome sequencing and annotation.</title>
        <authorList>
            <consortium name="The Broad Institute Genomics Platform"/>
            <consortium name="The Broad Institute Genome Sequencing Center for Infectious Disease"/>
            <person name="Wu L."/>
            <person name="Ma J."/>
        </authorList>
    </citation>
    <scope>NUCLEOTIDE SEQUENCE [LARGE SCALE GENOMIC DNA]</scope>
    <source>
        <strain evidence="3">JCM 30846</strain>
    </source>
</reference>
<name>A0ABP7EPK9_9ACTN</name>
<gene>
    <name evidence="2" type="ORF">GCM10023082_16700</name>
</gene>